<keyword evidence="2 3" id="KW-0808">Transferase</keyword>
<dbReference type="CDD" id="cd04647">
    <property type="entry name" value="LbH_MAT_like"/>
    <property type="match status" value="1"/>
</dbReference>
<evidence type="ECO:0000313" key="4">
    <source>
        <dbReference type="Proteomes" id="UP000293433"/>
    </source>
</evidence>
<dbReference type="OrthoDB" id="9801697at2"/>
<gene>
    <name evidence="3" type="ORF">EV685_1866</name>
</gene>
<dbReference type="AlphaFoldDB" id="A0A4Q7LLI4"/>
<comment type="caution">
    <text evidence="3">The sequence shown here is derived from an EMBL/GenBank/DDBJ whole genome shotgun (WGS) entry which is preliminary data.</text>
</comment>
<dbReference type="InterPro" id="IPR011004">
    <property type="entry name" value="Trimer_LpxA-like_sf"/>
</dbReference>
<sequence length="221" mass="24611">MSRWRGHLNRWRRRLLHALSFRIVFGEFSRGRWLPDTRISPSTCIEHEDRLVLGDHVYIGHFNLIEASAGVVIEEGVQITNHVSIVTHSSHRSQRLLGRAFASWPVGAPAPVEAPTEPARDWISGKPLDRPRQPPGWIGGPVHIGPYCFIGPHSLIEANSRLGRGCIVCAGSQVRGEFAEFSVLEGAPARVIGDSRRADKRLLMRHPELADLYAAWAGDEV</sequence>
<dbReference type="Pfam" id="PF00132">
    <property type="entry name" value="Hexapep"/>
    <property type="match status" value="1"/>
</dbReference>
<name>A0A4Q7LLI4_9BURK</name>
<dbReference type="Gene3D" id="2.160.10.10">
    <property type="entry name" value="Hexapeptide repeat proteins"/>
    <property type="match status" value="1"/>
</dbReference>
<evidence type="ECO:0000313" key="3">
    <source>
        <dbReference type="EMBL" id="RZS54389.1"/>
    </source>
</evidence>
<dbReference type="SUPFAM" id="SSF51161">
    <property type="entry name" value="Trimeric LpxA-like enzymes"/>
    <property type="match status" value="1"/>
</dbReference>
<organism evidence="3 4">
    <name type="scientific">Sphaerotilus mobilis</name>
    <dbReference type="NCBI Taxonomy" id="47994"/>
    <lineage>
        <taxon>Bacteria</taxon>
        <taxon>Pseudomonadati</taxon>
        <taxon>Pseudomonadota</taxon>
        <taxon>Betaproteobacteria</taxon>
        <taxon>Burkholderiales</taxon>
        <taxon>Sphaerotilaceae</taxon>
        <taxon>Sphaerotilus</taxon>
    </lineage>
</organism>
<dbReference type="InterPro" id="IPR051159">
    <property type="entry name" value="Hexapeptide_acetyltransf"/>
</dbReference>
<dbReference type="PANTHER" id="PTHR23416">
    <property type="entry name" value="SIALIC ACID SYNTHASE-RELATED"/>
    <property type="match status" value="1"/>
</dbReference>
<proteinExistence type="inferred from homology"/>
<dbReference type="GO" id="GO:0008374">
    <property type="term" value="F:O-acyltransferase activity"/>
    <property type="evidence" value="ECO:0007669"/>
    <property type="project" value="TreeGrafter"/>
</dbReference>
<dbReference type="EMBL" id="SGWV01000009">
    <property type="protein sequence ID" value="RZS54389.1"/>
    <property type="molecule type" value="Genomic_DNA"/>
</dbReference>
<dbReference type="RefSeq" id="WP_130481750.1">
    <property type="nucleotide sequence ID" value="NZ_SGWV01000009.1"/>
</dbReference>
<accession>A0A4Q7LLI4</accession>
<evidence type="ECO:0000256" key="1">
    <source>
        <dbReference type="ARBA" id="ARBA00007274"/>
    </source>
</evidence>
<reference evidence="3 4" key="1">
    <citation type="submission" date="2019-02" db="EMBL/GenBank/DDBJ databases">
        <title>Genomic Encyclopedia of Type Strains, Phase IV (KMG-IV): sequencing the most valuable type-strain genomes for metagenomic binning, comparative biology and taxonomic classification.</title>
        <authorList>
            <person name="Goeker M."/>
        </authorList>
    </citation>
    <scope>NUCLEOTIDE SEQUENCE [LARGE SCALE GENOMIC DNA]</scope>
    <source>
        <strain evidence="3 4">DSM 10617</strain>
    </source>
</reference>
<comment type="similarity">
    <text evidence="1">Belongs to the transferase hexapeptide repeat family.</text>
</comment>
<dbReference type="InterPro" id="IPR001451">
    <property type="entry name" value="Hexapep"/>
</dbReference>
<keyword evidence="4" id="KW-1185">Reference proteome</keyword>
<dbReference type="Proteomes" id="UP000293433">
    <property type="component" value="Unassembled WGS sequence"/>
</dbReference>
<protein>
    <submittedName>
        <fullName evidence="3">Transferase family hexapeptide repeat protein</fullName>
    </submittedName>
</protein>
<dbReference type="PANTHER" id="PTHR23416:SF23">
    <property type="entry name" value="ACETYLTRANSFERASE C18B11.09C-RELATED"/>
    <property type="match status" value="1"/>
</dbReference>
<evidence type="ECO:0000256" key="2">
    <source>
        <dbReference type="ARBA" id="ARBA00022679"/>
    </source>
</evidence>